<protein>
    <submittedName>
        <fullName evidence="1">Uncharacterized protein</fullName>
    </submittedName>
</protein>
<name>A0A8C5RF20_LATLA</name>
<accession>A0A8C5RF20</accession>
<keyword evidence="2" id="KW-1185">Reference proteome</keyword>
<evidence type="ECO:0000313" key="2">
    <source>
        <dbReference type="Proteomes" id="UP000694406"/>
    </source>
</evidence>
<dbReference type="AlphaFoldDB" id="A0A8C5RF20"/>
<dbReference type="Proteomes" id="UP000694406">
    <property type="component" value="Unplaced"/>
</dbReference>
<evidence type="ECO:0000313" key="1">
    <source>
        <dbReference type="Ensembl" id="ENSLLTP00000001779.1"/>
    </source>
</evidence>
<proteinExistence type="predicted"/>
<reference evidence="1" key="1">
    <citation type="submission" date="2025-08" db="UniProtKB">
        <authorList>
            <consortium name="Ensembl"/>
        </authorList>
    </citation>
    <scope>IDENTIFICATION</scope>
</reference>
<dbReference type="Ensembl" id="ENSLLTT00000001845.1">
    <property type="protein sequence ID" value="ENSLLTP00000001779.1"/>
    <property type="gene ID" value="ENSLLTG00000001385.1"/>
</dbReference>
<reference evidence="1" key="2">
    <citation type="submission" date="2025-09" db="UniProtKB">
        <authorList>
            <consortium name="Ensembl"/>
        </authorList>
    </citation>
    <scope>IDENTIFICATION</scope>
</reference>
<sequence>MGNSHVLPSMAPMVGEFHSDTTALHFFQPSSVEGHWRSSSRYYSIMACTTSLTTMLMVCVVTLQAYCMLLYVCFFSPFYSLFSDPLVLCERS</sequence>
<organism evidence="1 2">
    <name type="scientific">Laticauda laticaudata</name>
    <name type="common">Blue-ringed sea krait</name>
    <name type="synonym">Blue-lipped sea krait</name>
    <dbReference type="NCBI Taxonomy" id="8630"/>
    <lineage>
        <taxon>Eukaryota</taxon>
        <taxon>Metazoa</taxon>
        <taxon>Chordata</taxon>
        <taxon>Craniata</taxon>
        <taxon>Vertebrata</taxon>
        <taxon>Euteleostomi</taxon>
        <taxon>Lepidosauria</taxon>
        <taxon>Squamata</taxon>
        <taxon>Bifurcata</taxon>
        <taxon>Unidentata</taxon>
        <taxon>Episquamata</taxon>
        <taxon>Toxicofera</taxon>
        <taxon>Serpentes</taxon>
        <taxon>Colubroidea</taxon>
        <taxon>Elapidae</taxon>
        <taxon>Laticaudinae</taxon>
        <taxon>Laticauda</taxon>
    </lineage>
</organism>